<dbReference type="GO" id="GO:0003676">
    <property type="term" value="F:nucleic acid binding"/>
    <property type="evidence" value="ECO:0007669"/>
    <property type="project" value="InterPro"/>
</dbReference>
<name>A0A377QZF4_9NEIS</name>
<dbReference type="PANTHER" id="PTHR35004:SF6">
    <property type="entry name" value="TRANSPOSASE"/>
    <property type="match status" value="1"/>
</dbReference>
<dbReference type="PANTHER" id="PTHR35004">
    <property type="entry name" value="TRANSPOSASE RV3428C-RELATED"/>
    <property type="match status" value="1"/>
</dbReference>
<evidence type="ECO:0000313" key="3">
    <source>
        <dbReference type="Proteomes" id="UP000254293"/>
    </source>
</evidence>
<dbReference type="InterPro" id="IPR001584">
    <property type="entry name" value="Integrase_cat-core"/>
</dbReference>
<protein>
    <submittedName>
        <fullName evidence="2">Transposase and inactivated derivatives</fullName>
    </submittedName>
</protein>
<dbReference type="PROSITE" id="PS50994">
    <property type="entry name" value="INTEGRASE"/>
    <property type="match status" value="1"/>
</dbReference>
<sequence>MPEQRHEFVTLARKDDANISELCRRFAISRKTAYKWLPRDDMHDLSRRPHHSPKRTPLLLETQVLALRDRHPAWGGRKIAHLLQREQGIALAPSTITAILHRHQRITPQAGAAATPWLRFEHAYPNALWQMDFKGHFALMQGRCHPLTVLDDHSRYNIVLQALDNERRATVQSVLHAAFCRYGLPERINVDNGAPWGGQGGLTALAVWLIRLGIRLTYSRPAHPQTNGKDEHFHRTLKAEVLQTHTFADLAHVQSHFEHWRHIYNHQRPHEALNMDSPAQRYRVSARTMPSVLPEIEYLEGDIVLKVQQGGWLSLKGREIRVGKALVGQRVALRAEDGVDGRLVLYFCHHRLGEIDLDDC</sequence>
<accession>A0A377QZF4</accession>
<dbReference type="NCBIfam" id="NF033577">
    <property type="entry name" value="transpos_IS481"/>
    <property type="match status" value="1"/>
</dbReference>
<keyword evidence="3" id="KW-1185">Reference proteome</keyword>
<dbReference type="Pfam" id="PF24764">
    <property type="entry name" value="rva_4"/>
    <property type="match status" value="1"/>
</dbReference>
<dbReference type="InterPro" id="IPR009057">
    <property type="entry name" value="Homeodomain-like_sf"/>
</dbReference>
<dbReference type="Pfam" id="PF13683">
    <property type="entry name" value="rve_3"/>
    <property type="match status" value="1"/>
</dbReference>
<evidence type="ECO:0000259" key="1">
    <source>
        <dbReference type="PROSITE" id="PS50994"/>
    </source>
</evidence>
<organism evidence="2 3">
    <name type="scientific">Kingella potus</name>
    <dbReference type="NCBI Taxonomy" id="265175"/>
    <lineage>
        <taxon>Bacteria</taxon>
        <taxon>Pseudomonadati</taxon>
        <taxon>Pseudomonadota</taxon>
        <taxon>Betaproteobacteria</taxon>
        <taxon>Neisseriales</taxon>
        <taxon>Neisseriaceae</taxon>
        <taxon>Kingella</taxon>
    </lineage>
</organism>
<dbReference type="EMBL" id="UGJJ01000001">
    <property type="protein sequence ID" value="STR00746.1"/>
    <property type="molecule type" value="Genomic_DNA"/>
</dbReference>
<dbReference type="InterPro" id="IPR036397">
    <property type="entry name" value="RNaseH_sf"/>
</dbReference>
<gene>
    <name evidence="2" type="ORF">NCTC13336_00962</name>
</gene>
<dbReference type="InterPro" id="IPR047656">
    <property type="entry name" value="IS481-like_transpos"/>
</dbReference>
<dbReference type="Proteomes" id="UP000254293">
    <property type="component" value="Unassembled WGS sequence"/>
</dbReference>
<dbReference type="Gene3D" id="3.30.420.10">
    <property type="entry name" value="Ribonuclease H-like superfamily/Ribonuclease H"/>
    <property type="match status" value="1"/>
</dbReference>
<dbReference type="GO" id="GO:0015074">
    <property type="term" value="P:DNA integration"/>
    <property type="evidence" value="ECO:0007669"/>
    <property type="project" value="InterPro"/>
</dbReference>
<feature type="domain" description="Integrase catalytic" evidence="1">
    <location>
        <begin position="121"/>
        <end position="286"/>
    </location>
</feature>
<dbReference type="SUPFAM" id="SSF46689">
    <property type="entry name" value="Homeodomain-like"/>
    <property type="match status" value="1"/>
</dbReference>
<dbReference type="InterPro" id="IPR012337">
    <property type="entry name" value="RNaseH-like_sf"/>
</dbReference>
<dbReference type="Pfam" id="PF13565">
    <property type="entry name" value="HTH_32"/>
    <property type="match status" value="1"/>
</dbReference>
<evidence type="ECO:0000313" key="2">
    <source>
        <dbReference type="EMBL" id="STR00746.1"/>
    </source>
</evidence>
<dbReference type="InterPro" id="IPR058913">
    <property type="entry name" value="Integrase_dom_put"/>
</dbReference>
<proteinExistence type="predicted"/>
<reference evidence="2 3" key="1">
    <citation type="submission" date="2018-06" db="EMBL/GenBank/DDBJ databases">
        <authorList>
            <consortium name="Pathogen Informatics"/>
            <person name="Doyle S."/>
        </authorList>
    </citation>
    <scope>NUCLEOTIDE SEQUENCE [LARGE SCALE GENOMIC DNA]</scope>
    <source>
        <strain evidence="2 3">NCTC13336</strain>
    </source>
</reference>
<dbReference type="OrthoDB" id="8612064at2"/>
<dbReference type="AlphaFoldDB" id="A0A377QZF4"/>
<dbReference type="SUPFAM" id="SSF53098">
    <property type="entry name" value="Ribonuclease H-like"/>
    <property type="match status" value="1"/>
</dbReference>